<keyword evidence="2" id="KW-1185">Reference proteome</keyword>
<dbReference type="OrthoDB" id="2988879at2"/>
<organism evidence="1 2">
    <name type="scientific">Desmospora activa DSM 45169</name>
    <dbReference type="NCBI Taxonomy" id="1121389"/>
    <lineage>
        <taxon>Bacteria</taxon>
        <taxon>Bacillati</taxon>
        <taxon>Bacillota</taxon>
        <taxon>Bacilli</taxon>
        <taxon>Bacillales</taxon>
        <taxon>Thermoactinomycetaceae</taxon>
        <taxon>Desmospora</taxon>
    </lineage>
</organism>
<accession>A0A2T4ZAS7</accession>
<name>A0A2T4ZAS7_9BACL</name>
<reference evidence="1 2" key="1">
    <citation type="submission" date="2018-04" db="EMBL/GenBank/DDBJ databases">
        <title>Genomic Encyclopedia of Archaeal and Bacterial Type Strains, Phase II (KMG-II): from individual species to whole genera.</title>
        <authorList>
            <person name="Goeker M."/>
        </authorList>
    </citation>
    <scope>NUCLEOTIDE SEQUENCE [LARGE SCALE GENOMIC DNA]</scope>
    <source>
        <strain evidence="1 2">DSM 45169</strain>
    </source>
</reference>
<evidence type="ECO:0000313" key="1">
    <source>
        <dbReference type="EMBL" id="PTM58990.1"/>
    </source>
</evidence>
<dbReference type="AlphaFoldDB" id="A0A2T4ZAS7"/>
<proteinExistence type="predicted"/>
<gene>
    <name evidence="1" type="ORF">C8J48_1589</name>
</gene>
<dbReference type="EMBL" id="PZZP01000001">
    <property type="protein sequence ID" value="PTM58990.1"/>
    <property type="molecule type" value="Genomic_DNA"/>
</dbReference>
<evidence type="ECO:0000313" key="2">
    <source>
        <dbReference type="Proteomes" id="UP000241639"/>
    </source>
</evidence>
<sequence>MQVHFQTPHQYVFVYENVKHLLLLWPKEAKKQLYIAEERNETLELLYPGETYEEMILDQVDSIFFCQLETEDGLVPVVLGATFRYRERVIAMYYNRENPNGPPFFFALENGDLIDIPDEEYEAVVRTFLREFPEYIQDGEKHG</sequence>
<dbReference type="Proteomes" id="UP000241639">
    <property type="component" value="Unassembled WGS sequence"/>
</dbReference>
<protein>
    <submittedName>
        <fullName evidence="1">Uncharacterized protein</fullName>
    </submittedName>
</protein>
<comment type="caution">
    <text evidence="1">The sequence shown here is derived from an EMBL/GenBank/DDBJ whole genome shotgun (WGS) entry which is preliminary data.</text>
</comment>
<dbReference type="RefSeq" id="WP_107725728.1">
    <property type="nucleotide sequence ID" value="NZ_PZZP01000001.1"/>
</dbReference>